<sequence>MDTHKPRGITIATLFGRNVIFDGGKEQWDSGTITQRTKRTAEAVTSVGVWYLTVRTSSFSYCKRFDNSLAQSCAYFCGLFEQKQQLEAIKSNPREIKEKVIIVFSGNNEQLKAGRDRAPDPNSIWRLPARDSITITL</sequence>
<comment type="caution">
    <text evidence="1">The sequence shown here is derived from an EMBL/GenBank/DDBJ whole genome shotgun (WGS) entry which is preliminary data.</text>
</comment>
<proteinExistence type="predicted"/>
<evidence type="ECO:0000313" key="1">
    <source>
        <dbReference type="EMBL" id="GBO99098.1"/>
    </source>
</evidence>
<accession>A0A4C1SA71</accession>
<gene>
    <name evidence="1" type="ORF">EVAR_434_1</name>
</gene>
<organism evidence="1 2">
    <name type="scientific">Eumeta variegata</name>
    <name type="common">Bagworm moth</name>
    <name type="synonym">Eumeta japonica</name>
    <dbReference type="NCBI Taxonomy" id="151549"/>
    <lineage>
        <taxon>Eukaryota</taxon>
        <taxon>Metazoa</taxon>
        <taxon>Ecdysozoa</taxon>
        <taxon>Arthropoda</taxon>
        <taxon>Hexapoda</taxon>
        <taxon>Insecta</taxon>
        <taxon>Pterygota</taxon>
        <taxon>Neoptera</taxon>
        <taxon>Endopterygota</taxon>
        <taxon>Lepidoptera</taxon>
        <taxon>Glossata</taxon>
        <taxon>Ditrysia</taxon>
        <taxon>Tineoidea</taxon>
        <taxon>Psychidae</taxon>
        <taxon>Oiketicinae</taxon>
        <taxon>Eumeta</taxon>
    </lineage>
</organism>
<evidence type="ECO:0000313" key="2">
    <source>
        <dbReference type="Proteomes" id="UP000299102"/>
    </source>
</evidence>
<keyword evidence="2" id="KW-1185">Reference proteome</keyword>
<name>A0A4C1SA71_EUMVA</name>
<protein>
    <submittedName>
        <fullName evidence="1">Uncharacterized protein</fullName>
    </submittedName>
</protein>
<dbReference type="AlphaFoldDB" id="A0A4C1SA71"/>
<reference evidence="1 2" key="1">
    <citation type="journal article" date="2019" name="Commun. Biol.">
        <title>The bagworm genome reveals a unique fibroin gene that provides high tensile strength.</title>
        <authorList>
            <person name="Kono N."/>
            <person name="Nakamura H."/>
            <person name="Ohtoshi R."/>
            <person name="Tomita M."/>
            <person name="Numata K."/>
            <person name="Arakawa K."/>
        </authorList>
    </citation>
    <scope>NUCLEOTIDE SEQUENCE [LARGE SCALE GENOMIC DNA]</scope>
</reference>
<dbReference type="EMBL" id="BGZK01000002">
    <property type="protein sequence ID" value="GBO99098.1"/>
    <property type="molecule type" value="Genomic_DNA"/>
</dbReference>
<dbReference type="Proteomes" id="UP000299102">
    <property type="component" value="Unassembled WGS sequence"/>
</dbReference>